<dbReference type="OrthoDB" id="185373at2759"/>
<dbReference type="EMBL" id="KE344673">
    <property type="protein sequence ID" value="EXB75240.1"/>
    <property type="molecule type" value="Genomic_DNA"/>
</dbReference>
<evidence type="ECO:0000313" key="5">
    <source>
        <dbReference type="Proteomes" id="UP000030645"/>
    </source>
</evidence>
<dbReference type="Proteomes" id="UP000030645">
    <property type="component" value="Unassembled WGS sequence"/>
</dbReference>
<feature type="repeat" description="PPR" evidence="3">
    <location>
        <begin position="204"/>
        <end position="238"/>
    </location>
</feature>
<feature type="repeat" description="PPR" evidence="3">
    <location>
        <begin position="274"/>
        <end position="308"/>
    </location>
</feature>
<dbReference type="NCBIfam" id="TIGR00756">
    <property type="entry name" value="PPR"/>
    <property type="match status" value="4"/>
</dbReference>
<dbReference type="Pfam" id="PF13041">
    <property type="entry name" value="PPR_2"/>
    <property type="match status" value="3"/>
</dbReference>
<reference evidence="5" key="1">
    <citation type="submission" date="2013-01" db="EMBL/GenBank/DDBJ databases">
        <title>Draft Genome Sequence of a Mulberry Tree, Morus notabilis C.K. Schneid.</title>
        <authorList>
            <person name="He N."/>
            <person name="Zhao S."/>
        </authorList>
    </citation>
    <scope>NUCLEOTIDE SEQUENCE</scope>
</reference>
<dbReference type="KEGG" id="mnt:21408695"/>
<name>W9RIA2_9ROSA</name>
<keyword evidence="2" id="KW-0677">Repeat</keyword>
<keyword evidence="5" id="KW-1185">Reference proteome</keyword>
<evidence type="ECO:0000256" key="1">
    <source>
        <dbReference type="ARBA" id="ARBA00007626"/>
    </source>
</evidence>
<organism evidence="4 5">
    <name type="scientific">Morus notabilis</name>
    <dbReference type="NCBI Taxonomy" id="981085"/>
    <lineage>
        <taxon>Eukaryota</taxon>
        <taxon>Viridiplantae</taxon>
        <taxon>Streptophyta</taxon>
        <taxon>Embryophyta</taxon>
        <taxon>Tracheophyta</taxon>
        <taxon>Spermatophyta</taxon>
        <taxon>Magnoliopsida</taxon>
        <taxon>eudicotyledons</taxon>
        <taxon>Gunneridae</taxon>
        <taxon>Pentapetalae</taxon>
        <taxon>rosids</taxon>
        <taxon>fabids</taxon>
        <taxon>Rosales</taxon>
        <taxon>Moraceae</taxon>
        <taxon>Moreae</taxon>
        <taxon>Morus</taxon>
    </lineage>
</organism>
<dbReference type="InterPro" id="IPR050667">
    <property type="entry name" value="PPR-containing_protein"/>
</dbReference>
<gene>
    <name evidence="4" type="ORF">L484_026022</name>
</gene>
<feature type="repeat" description="PPR" evidence="3">
    <location>
        <begin position="239"/>
        <end position="273"/>
    </location>
</feature>
<dbReference type="PANTHER" id="PTHR47939:SF8">
    <property type="entry name" value="PENTACOTRIPEPTIDE-REPEAT REGION OF PRORP DOMAIN-CONTAINING PROTEIN"/>
    <property type="match status" value="1"/>
</dbReference>
<sequence>MSSVNSRLRAIFSKSVPAKTKVKPKSNVAAKSSDISAFPEETKLLKLVNKFKKSCEDPKFRCKHSIYRRTVRRLANAKKFSMIEDVLESQKKYDSIRVEGFANRLISLYGESGMFEHAHKLFDEMPELNCERTVKSFNVLLKAALDAKKFDKVVEIFKEFPLRVSVEPDLFSYNIVIHSFCEMGSFDDALSMFHEMEGNGMEPSLITYNTLLNALYRNGKFLEGERLWTMMEGENIAPDVRTYNARLRGIFIGDAGLEADEVISEMERKGIKPDLVSYNALIKGFCDGGNLKEAMKWYGELQKNNCRPDLVTFATLIPACCNAGDLVVAYELCLKAIDRRVLLKAAVFKNVVDGLARKVKYDEASELVKLVNSASHLNYKLE</sequence>
<dbReference type="InterPro" id="IPR002885">
    <property type="entry name" value="PPR_rpt"/>
</dbReference>
<dbReference type="InterPro" id="IPR011990">
    <property type="entry name" value="TPR-like_helical_dom_sf"/>
</dbReference>
<feature type="repeat" description="PPR" evidence="3">
    <location>
        <begin position="169"/>
        <end position="203"/>
    </location>
</feature>
<evidence type="ECO:0000313" key="4">
    <source>
        <dbReference type="EMBL" id="EXB75240.1"/>
    </source>
</evidence>
<comment type="similarity">
    <text evidence="1">Belongs to the PPR family. P subfamily.</text>
</comment>
<protein>
    <recommendedName>
        <fullName evidence="6">Pentatricopeptide repeat-containing protein</fullName>
    </recommendedName>
</protein>
<dbReference type="AlphaFoldDB" id="W9RIA2"/>
<evidence type="ECO:0000256" key="3">
    <source>
        <dbReference type="PROSITE-ProRule" id="PRU00708"/>
    </source>
</evidence>
<dbReference type="Gene3D" id="1.25.40.10">
    <property type="entry name" value="Tetratricopeptide repeat domain"/>
    <property type="match status" value="3"/>
</dbReference>
<dbReference type="eggNOG" id="KOG4197">
    <property type="taxonomic scope" value="Eukaryota"/>
</dbReference>
<evidence type="ECO:0000256" key="2">
    <source>
        <dbReference type="ARBA" id="ARBA00022737"/>
    </source>
</evidence>
<proteinExistence type="inferred from homology"/>
<dbReference type="PROSITE" id="PS51375">
    <property type="entry name" value="PPR"/>
    <property type="match status" value="4"/>
</dbReference>
<dbReference type="PANTHER" id="PTHR47939">
    <property type="entry name" value="MEMBRANE-ASSOCIATED SALT-INDUCIBLE PROTEIN-LIKE"/>
    <property type="match status" value="1"/>
</dbReference>
<evidence type="ECO:0008006" key="6">
    <source>
        <dbReference type="Google" id="ProtNLM"/>
    </source>
</evidence>
<accession>W9RIA2</accession>